<dbReference type="OrthoDB" id="799469at2"/>
<evidence type="ECO:0000256" key="1">
    <source>
        <dbReference type="SAM" id="MobiDB-lite"/>
    </source>
</evidence>
<accession>A0A4U1CL17</accession>
<proteinExistence type="predicted"/>
<evidence type="ECO:0000313" key="2">
    <source>
        <dbReference type="EMBL" id="TKC07927.1"/>
    </source>
</evidence>
<dbReference type="EMBL" id="SWBR01000003">
    <property type="protein sequence ID" value="TKC07927.1"/>
    <property type="molecule type" value="Genomic_DNA"/>
</dbReference>
<comment type="caution">
    <text evidence="2">The sequence shown here is derived from an EMBL/GenBank/DDBJ whole genome shotgun (WGS) entry which is preliminary data.</text>
</comment>
<dbReference type="Proteomes" id="UP000309488">
    <property type="component" value="Unassembled WGS sequence"/>
</dbReference>
<feature type="region of interest" description="Disordered" evidence="1">
    <location>
        <begin position="1"/>
        <end position="20"/>
    </location>
</feature>
<gene>
    <name evidence="2" type="ORF">FA048_12235</name>
</gene>
<dbReference type="RefSeq" id="WP_136841382.1">
    <property type="nucleotide sequence ID" value="NZ_SWBR01000003.1"/>
</dbReference>
<sequence>MTKTSTPNNLVSSPNTQPLEKVAVEAEQQDELFYNSIKPQLNKLVKDPSEETIAKILAYSKSK</sequence>
<protein>
    <submittedName>
        <fullName evidence="2">Uncharacterized protein</fullName>
    </submittedName>
</protein>
<reference evidence="2 3" key="1">
    <citation type="submission" date="2019-04" db="EMBL/GenBank/DDBJ databases">
        <title>Pedobacter sp. RP-3-22 sp. nov., isolated from Arctic soil.</title>
        <authorList>
            <person name="Dahal R.H."/>
            <person name="Kim D.-U."/>
        </authorList>
    </citation>
    <scope>NUCLEOTIDE SEQUENCE [LARGE SCALE GENOMIC DNA]</scope>
    <source>
        <strain evidence="2 3">RP-3-22</strain>
    </source>
</reference>
<feature type="compositionally biased region" description="Polar residues" evidence="1">
    <location>
        <begin position="1"/>
        <end position="18"/>
    </location>
</feature>
<evidence type="ECO:0000313" key="3">
    <source>
        <dbReference type="Proteomes" id="UP000309488"/>
    </source>
</evidence>
<keyword evidence="3" id="KW-1185">Reference proteome</keyword>
<organism evidence="2 3">
    <name type="scientific">Pedobacter polaris</name>
    <dbReference type="NCBI Taxonomy" id="2571273"/>
    <lineage>
        <taxon>Bacteria</taxon>
        <taxon>Pseudomonadati</taxon>
        <taxon>Bacteroidota</taxon>
        <taxon>Sphingobacteriia</taxon>
        <taxon>Sphingobacteriales</taxon>
        <taxon>Sphingobacteriaceae</taxon>
        <taxon>Pedobacter</taxon>
    </lineage>
</organism>
<name>A0A4U1CL17_9SPHI</name>
<dbReference type="AlphaFoldDB" id="A0A4U1CL17"/>